<dbReference type="RefSeq" id="WP_190471384.1">
    <property type="nucleotide sequence ID" value="NZ_JACJPW010000089.1"/>
</dbReference>
<dbReference type="Gene3D" id="3.40.630.30">
    <property type="match status" value="2"/>
</dbReference>
<dbReference type="PANTHER" id="PTHR37817:SF1">
    <property type="entry name" value="N-ACETYLTRANSFERASE EIS"/>
    <property type="match status" value="1"/>
</dbReference>
<dbReference type="Proteomes" id="UP000641646">
    <property type="component" value="Unassembled WGS sequence"/>
</dbReference>
<dbReference type="Gene3D" id="3.30.1050.10">
    <property type="entry name" value="SCP2 sterol-binding domain"/>
    <property type="match status" value="1"/>
</dbReference>
<evidence type="ECO:0000313" key="2">
    <source>
        <dbReference type="EMBL" id="MBD2184624.1"/>
    </source>
</evidence>
<sequence>MTSKIEFGTVSNPEDAQSLGEMLCQCFNFPIADWPEYRDRIGLENFRVVRQTGEIVGGLAIYRMGQWFGQQSVPMAGIAAVGVPPEHRGKKVAIELLSNTIRELYHKGVPISTLYPATQRLYRQMGYEQAGSRCCWELPTESIKSIDRTLSVQKIKTIQSETLAKIYHQQAQQINGNLDRNPAIWRGIVEHKENVVHAYLIGAETQPEGYIIFSQKSEGNNLYLEIWDWVALTPAAIERLWTFIADHRSQVKNVRWYSGAIDPRLLLLPEQTAKIRFHEMWFLRIINVEKALNLRGYPPEVEAELHLAVKDTWIPDNNSNFVLTVSGGQGEVTKGGRGDLQLEIRALAPLYTGLFTPLQLQMAGQLEATDKAILIATQMFADSHPWMPDFF</sequence>
<reference evidence="2" key="2">
    <citation type="submission" date="2020-08" db="EMBL/GenBank/DDBJ databases">
        <authorList>
            <person name="Chen M."/>
            <person name="Teng W."/>
            <person name="Zhao L."/>
            <person name="Hu C."/>
            <person name="Zhou Y."/>
            <person name="Han B."/>
            <person name="Song L."/>
            <person name="Shu W."/>
        </authorList>
    </citation>
    <scope>NUCLEOTIDE SEQUENCE</scope>
    <source>
        <strain evidence="2">FACHB-1375</strain>
    </source>
</reference>
<dbReference type="Pfam" id="PF13527">
    <property type="entry name" value="Acetyltransf_9"/>
    <property type="match status" value="1"/>
</dbReference>
<dbReference type="Pfam" id="PF13530">
    <property type="entry name" value="SCP2_2"/>
    <property type="match status" value="1"/>
</dbReference>
<evidence type="ECO:0000259" key="1">
    <source>
        <dbReference type="PROSITE" id="PS51186"/>
    </source>
</evidence>
<evidence type="ECO:0000313" key="3">
    <source>
        <dbReference type="Proteomes" id="UP000641646"/>
    </source>
</evidence>
<feature type="domain" description="N-acetyltransferase" evidence="1">
    <location>
        <begin position="5"/>
        <end position="147"/>
    </location>
</feature>
<dbReference type="InterPro" id="IPR036527">
    <property type="entry name" value="SCP2_sterol-bd_dom_sf"/>
</dbReference>
<dbReference type="CDD" id="cd04301">
    <property type="entry name" value="NAT_SF"/>
    <property type="match status" value="1"/>
</dbReference>
<gene>
    <name evidence="2" type="ORF">H6G03_26745</name>
</gene>
<dbReference type="GO" id="GO:0034069">
    <property type="term" value="F:aminoglycoside N-acetyltransferase activity"/>
    <property type="evidence" value="ECO:0007669"/>
    <property type="project" value="TreeGrafter"/>
</dbReference>
<organism evidence="2 3">
    <name type="scientific">Aerosakkonema funiforme FACHB-1375</name>
    <dbReference type="NCBI Taxonomy" id="2949571"/>
    <lineage>
        <taxon>Bacteria</taxon>
        <taxon>Bacillati</taxon>
        <taxon>Cyanobacteriota</taxon>
        <taxon>Cyanophyceae</taxon>
        <taxon>Oscillatoriophycideae</taxon>
        <taxon>Aerosakkonematales</taxon>
        <taxon>Aerosakkonemataceae</taxon>
        <taxon>Aerosakkonema</taxon>
    </lineage>
</organism>
<dbReference type="InterPro" id="IPR016181">
    <property type="entry name" value="Acyl_CoA_acyltransferase"/>
</dbReference>
<dbReference type="InterPro" id="IPR051554">
    <property type="entry name" value="Acetyltransferase_Eis"/>
</dbReference>
<dbReference type="InterPro" id="IPR025559">
    <property type="entry name" value="Eis_dom"/>
</dbReference>
<dbReference type="Pfam" id="PF17668">
    <property type="entry name" value="Acetyltransf_17"/>
    <property type="match status" value="1"/>
</dbReference>
<dbReference type="InterPro" id="IPR041380">
    <property type="entry name" value="Acetyltransf_17"/>
</dbReference>
<proteinExistence type="predicted"/>
<dbReference type="EMBL" id="JACJPW010000089">
    <property type="protein sequence ID" value="MBD2184624.1"/>
    <property type="molecule type" value="Genomic_DNA"/>
</dbReference>
<dbReference type="PANTHER" id="PTHR37817">
    <property type="entry name" value="N-ACETYLTRANSFERASE EIS"/>
    <property type="match status" value="1"/>
</dbReference>
<dbReference type="GO" id="GO:0030649">
    <property type="term" value="P:aminoglycoside antibiotic catabolic process"/>
    <property type="evidence" value="ECO:0007669"/>
    <property type="project" value="TreeGrafter"/>
</dbReference>
<dbReference type="AlphaFoldDB" id="A0A926VIT2"/>
<dbReference type="SUPFAM" id="SSF55718">
    <property type="entry name" value="SCP-like"/>
    <property type="match status" value="1"/>
</dbReference>
<keyword evidence="3" id="KW-1185">Reference proteome</keyword>
<name>A0A926VIT2_9CYAN</name>
<comment type="caution">
    <text evidence="2">The sequence shown here is derived from an EMBL/GenBank/DDBJ whole genome shotgun (WGS) entry which is preliminary data.</text>
</comment>
<accession>A0A926VIT2</accession>
<dbReference type="PROSITE" id="PS51186">
    <property type="entry name" value="GNAT"/>
    <property type="match status" value="1"/>
</dbReference>
<reference evidence="2" key="1">
    <citation type="journal article" date="2015" name="ISME J.">
        <title>Draft Genome Sequence of Streptomyces incarnatus NRRL8089, which Produces the Nucleoside Antibiotic Sinefungin.</title>
        <authorList>
            <person name="Oshima K."/>
            <person name="Hattori M."/>
            <person name="Shimizu H."/>
            <person name="Fukuda K."/>
            <person name="Nemoto M."/>
            <person name="Inagaki K."/>
            <person name="Tamura T."/>
        </authorList>
    </citation>
    <scope>NUCLEOTIDE SEQUENCE</scope>
    <source>
        <strain evidence="2">FACHB-1375</strain>
    </source>
</reference>
<protein>
    <submittedName>
        <fullName evidence="2">GNAT family N-acetyltransferase</fullName>
    </submittedName>
</protein>
<dbReference type="SUPFAM" id="SSF55729">
    <property type="entry name" value="Acyl-CoA N-acyltransferases (Nat)"/>
    <property type="match status" value="1"/>
</dbReference>
<dbReference type="InterPro" id="IPR000182">
    <property type="entry name" value="GNAT_dom"/>
</dbReference>